<dbReference type="EMBL" id="JACOOS010000005">
    <property type="protein sequence ID" value="MBC5677157.1"/>
    <property type="molecule type" value="Genomic_DNA"/>
</dbReference>
<reference evidence="1 2" key="1">
    <citation type="submission" date="2020-08" db="EMBL/GenBank/DDBJ databases">
        <title>Genome public.</title>
        <authorList>
            <person name="Liu C."/>
            <person name="Sun Q."/>
        </authorList>
    </citation>
    <scope>NUCLEOTIDE SEQUENCE [LARGE SCALE GENOMIC DNA]</scope>
    <source>
        <strain evidence="1 2">NSJ-7</strain>
    </source>
</reference>
<protein>
    <recommendedName>
        <fullName evidence="3">Schlafen AlbA-2 domain-containing protein</fullName>
    </recommendedName>
</protein>
<dbReference type="RefSeq" id="WP_024727330.1">
    <property type="nucleotide sequence ID" value="NZ_JACOOS010000005.1"/>
</dbReference>
<accession>A0ABR7FPL1</accession>
<organism evidence="1 2">
    <name type="scientific">Anaerostipes hominis</name>
    <name type="common">ex Liu et al. 2021</name>
    <dbReference type="NCBI Taxonomy" id="2763018"/>
    <lineage>
        <taxon>Bacteria</taxon>
        <taxon>Bacillati</taxon>
        <taxon>Bacillota</taxon>
        <taxon>Clostridia</taxon>
        <taxon>Lachnospirales</taxon>
        <taxon>Lachnospiraceae</taxon>
        <taxon>Anaerostipes</taxon>
    </lineage>
</organism>
<keyword evidence="2" id="KW-1185">Reference proteome</keyword>
<gene>
    <name evidence="1" type="ORF">H8S22_05925</name>
</gene>
<sequence length="90" mass="10972">MEQWINKEMKSFEVQENRDRGKENMKKKQKDCVELFFSLFKEVMKEEGLIFGIVVDKKDTHILNSFQIKKKGFSFFVFILHCHTIYRKYL</sequence>
<proteinExistence type="predicted"/>
<comment type="caution">
    <text evidence="1">The sequence shown here is derived from an EMBL/GenBank/DDBJ whole genome shotgun (WGS) entry which is preliminary data.</text>
</comment>
<evidence type="ECO:0000313" key="2">
    <source>
        <dbReference type="Proteomes" id="UP000635828"/>
    </source>
</evidence>
<name>A0ABR7FPL1_9FIRM</name>
<evidence type="ECO:0008006" key="3">
    <source>
        <dbReference type="Google" id="ProtNLM"/>
    </source>
</evidence>
<evidence type="ECO:0000313" key="1">
    <source>
        <dbReference type="EMBL" id="MBC5677157.1"/>
    </source>
</evidence>
<dbReference type="Proteomes" id="UP000635828">
    <property type="component" value="Unassembled WGS sequence"/>
</dbReference>